<name>M4QEF4_SECEC</name>
<keyword evidence="4 8" id="KW-0479">Metal-binding</keyword>
<dbReference type="PIRSF" id="PIRSF000178">
    <property type="entry name" value="SDH_cyt_b560"/>
    <property type="match status" value="1"/>
</dbReference>
<evidence type="ECO:0000256" key="9">
    <source>
        <dbReference type="SAM" id="Phobius"/>
    </source>
</evidence>
<keyword evidence="6 8" id="KW-0408">Iron</keyword>
<evidence type="ECO:0000256" key="3">
    <source>
        <dbReference type="ARBA" id="ARBA00022692"/>
    </source>
</evidence>
<dbReference type="SUPFAM" id="SSF81343">
    <property type="entry name" value="Fumarate reductase respiratory complex transmembrane subunits"/>
    <property type="match status" value="1"/>
</dbReference>
<proteinExistence type="predicted"/>
<sequence>MNISRPISPHLTTYAPQVTSVLSLFHRVTGVALTVMLFVFVVLFKFFTFHLNSYAVYSLAYFVNNYSNWVLLTVGFLLLASLYYHLLNGLRHLLWDTGYALDLKSIYLSGYIVIALTVILSLIIWSIF</sequence>
<dbReference type="GO" id="GO:0046872">
    <property type="term" value="F:metal ion binding"/>
    <property type="evidence" value="ECO:0007669"/>
    <property type="project" value="UniProtKB-KW"/>
</dbReference>
<feature type="transmembrane region" description="Helical" evidence="9">
    <location>
        <begin position="68"/>
        <end position="86"/>
    </location>
</feature>
<dbReference type="PROSITE" id="PS01001">
    <property type="entry name" value="SDH_CYT_2"/>
    <property type="match status" value="1"/>
</dbReference>
<accession>M4QEF4</accession>
<keyword evidence="5 9" id="KW-1133">Transmembrane helix</keyword>
<dbReference type="PANTHER" id="PTHR10978:SF5">
    <property type="entry name" value="SUCCINATE DEHYDROGENASE CYTOCHROME B560 SUBUNIT, MITOCHONDRIAL"/>
    <property type="match status" value="1"/>
</dbReference>
<dbReference type="InterPro" id="IPR000701">
    <property type="entry name" value="SuccDH_FuR_B_TM-su"/>
</dbReference>
<keyword evidence="10" id="KW-0560">Oxidoreductase</keyword>
<dbReference type="EMBL" id="KC353359">
    <property type="protein sequence ID" value="AGH24480.1"/>
    <property type="molecule type" value="Genomic_DNA"/>
</dbReference>
<evidence type="ECO:0000256" key="4">
    <source>
        <dbReference type="ARBA" id="ARBA00022723"/>
    </source>
</evidence>
<feature type="binding site" description="axial binding residue" evidence="8">
    <location>
        <position position="85"/>
    </location>
    <ligand>
        <name>heme</name>
        <dbReference type="ChEBI" id="CHEBI:30413"/>
        <note>ligand shared with second transmembrane subunit</note>
    </ligand>
    <ligandPart>
        <name>Fe</name>
        <dbReference type="ChEBI" id="CHEBI:18248"/>
    </ligandPart>
</feature>
<reference evidence="10" key="1">
    <citation type="journal article" date="2003" name="Mol. Biol. Evol.">
        <title>Structure of the bc1 complex from Seculamonas ecuadoriensis, a jakobid flagellate with an ancestral mitochondrial genome.</title>
        <authorList>
            <person name="Marx S."/>
            <person name="Baumgartner M."/>
            <person name="Kannan S."/>
            <person name="Braun H.P."/>
            <person name="Lang B.F."/>
            <person name="Burger G."/>
        </authorList>
    </citation>
    <scope>NUCLEOTIDE SEQUENCE</scope>
    <source>
        <strain evidence="10">ATCC 50688</strain>
    </source>
</reference>
<evidence type="ECO:0000256" key="6">
    <source>
        <dbReference type="ARBA" id="ARBA00023004"/>
    </source>
</evidence>
<dbReference type="Gene3D" id="1.20.1300.10">
    <property type="entry name" value="Fumarate reductase/succinate dehydrogenase, transmembrane subunit"/>
    <property type="match status" value="1"/>
</dbReference>
<reference evidence="10" key="4">
    <citation type="journal article" date="2013" name="Genome Biol. Evol.">
        <title>Strikingly bacteria-like and gene-rich mitochondrial genomes throughout jakobid protists.</title>
        <authorList>
            <person name="Burger G."/>
            <person name="Gray M.W."/>
            <person name="Forget L."/>
            <person name="Lang B.F."/>
        </authorList>
    </citation>
    <scope>NUCLEOTIDE SEQUENCE</scope>
    <source>
        <strain evidence="10">ATCC 50688</strain>
    </source>
</reference>
<dbReference type="GO" id="GO:0005739">
    <property type="term" value="C:mitochondrion"/>
    <property type="evidence" value="ECO:0007669"/>
    <property type="project" value="GOC"/>
</dbReference>
<dbReference type="GO" id="GO:0009055">
    <property type="term" value="F:electron transfer activity"/>
    <property type="evidence" value="ECO:0007669"/>
    <property type="project" value="InterPro"/>
</dbReference>
<evidence type="ECO:0000256" key="5">
    <source>
        <dbReference type="ARBA" id="ARBA00022989"/>
    </source>
</evidence>
<reference evidence="10" key="3">
    <citation type="journal article" date="2006" name="RNA">
        <title>Hybrid E. coli--Mitochondrial ribonuclease P RNAs are catalytically active.</title>
        <authorList>
            <person name="Seif E."/>
            <person name="Cadieux A."/>
            <person name="Lang B.F."/>
        </authorList>
    </citation>
    <scope>NUCLEOTIDE SEQUENCE</scope>
    <source>
        <strain evidence="10">ATCC 50688</strain>
    </source>
</reference>
<dbReference type="EC" id="1.3.5.1" evidence="10"/>
<keyword evidence="10" id="KW-0496">Mitochondrion</keyword>
<dbReference type="InterPro" id="IPR018495">
    <property type="entry name" value="Succ_DH_cyt_bsu_CS"/>
</dbReference>
<dbReference type="RefSeq" id="YP_007890785.1">
    <property type="nucleotide sequence ID" value="NC_021128.1"/>
</dbReference>
<evidence type="ECO:0000313" key="10">
    <source>
        <dbReference type="EMBL" id="AGH24480.1"/>
    </source>
</evidence>
<keyword evidence="3 9" id="KW-0812">Transmembrane</keyword>
<feature type="transmembrane region" description="Helical" evidence="9">
    <location>
        <begin position="24"/>
        <end position="47"/>
    </location>
</feature>
<gene>
    <name evidence="10" type="primary">sdh3</name>
</gene>
<reference evidence="10" key="2">
    <citation type="journal article" date="2004" name="RNA">
        <title>Mitochondrial 3' tRNA editing in the jakobid Seculamonas ecuadoriensis: a novel mechanism and implications for tRNA processing.</title>
        <authorList>
            <person name="Leigh J."/>
            <person name="Lang B.F."/>
        </authorList>
    </citation>
    <scope>NUCLEOTIDE SEQUENCE</scope>
    <source>
        <strain evidence="10">ATCC 50688</strain>
    </source>
</reference>
<dbReference type="InterPro" id="IPR034804">
    <property type="entry name" value="SQR/QFR_C/D"/>
</dbReference>
<keyword evidence="7 9" id="KW-0472">Membrane</keyword>
<dbReference type="GO" id="GO:0006099">
    <property type="term" value="P:tricarboxylic acid cycle"/>
    <property type="evidence" value="ECO:0007669"/>
    <property type="project" value="InterPro"/>
</dbReference>
<dbReference type="PANTHER" id="PTHR10978">
    <property type="entry name" value="SUCCINATE DEHYDROGENASE CYTOCHROME B560 SUBUNIT"/>
    <property type="match status" value="1"/>
</dbReference>
<dbReference type="AlphaFoldDB" id="M4QEF4"/>
<dbReference type="InterPro" id="IPR014314">
    <property type="entry name" value="Succ_DH_cytb556"/>
</dbReference>
<geneLocation type="mitochondrion" evidence="10"/>
<feature type="transmembrane region" description="Helical" evidence="9">
    <location>
        <begin position="106"/>
        <end position="127"/>
    </location>
</feature>
<dbReference type="GO" id="GO:0008177">
    <property type="term" value="F:succinate dehydrogenase (quinone) activity"/>
    <property type="evidence" value="ECO:0007669"/>
    <property type="project" value="UniProtKB-EC"/>
</dbReference>
<dbReference type="PROSITE" id="PS01000">
    <property type="entry name" value="SDH_CYT_1"/>
    <property type="match status" value="1"/>
</dbReference>
<evidence type="ECO:0000256" key="1">
    <source>
        <dbReference type="ARBA" id="ARBA00004141"/>
    </source>
</evidence>
<dbReference type="GO" id="GO:0016020">
    <property type="term" value="C:membrane"/>
    <property type="evidence" value="ECO:0007669"/>
    <property type="project" value="UniProtKB-SubCell"/>
</dbReference>
<dbReference type="CDD" id="cd03499">
    <property type="entry name" value="SQR_TypeC_SdhC"/>
    <property type="match status" value="1"/>
</dbReference>
<comment type="cofactor">
    <cofactor evidence="8">
        <name>heme</name>
        <dbReference type="ChEBI" id="CHEBI:30413"/>
    </cofactor>
    <text evidence="8">The heme is bound between the two transmembrane subunits.</text>
</comment>
<dbReference type="Pfam" id="PF01127">
    <property type="entry name" value="Sdh_cyt"/>
    <property type="match status" value="1"/>
</dbReference>
<evidence type="ECO:0000256" key="7">
    <source>
        <dbReference type="ARBA" id="ARBA00023136"/>
    </source>
</evidence>
<evidence type="ECO:0000256" key="8">
    <source>
        <dbReference type="PIRSR" id="PIRSR000178-1"/>
    </source>
</evidence>
<protein>
    <submittedName>
        <fullName evidence="10">Succinate dehydrogenase subunit 3</fullName>
        <ecNumber evidence="10">1.3.5.1</ecNumber>
    </submittedName>
</protein>
<keyword evidence="2 8" id="KW-0349">Heme</keyword>
<dbReference type="GeneID" id="15333271"/>
<dbReference type="GO" id="GO:0006121">
    <property type="term" value="P:mitochondrial electron transport, succinate to ubiquinone"/>
    <property type="evidence" value="ECO:0007669"/>
    <property type="project" value="TreeGrafter"/>
</dbReference>
<organism evidence="10">
    <name type="scientific">Seculamonas ecuadoriensis</name>
    <name type="common">Flagellate</name>
    <dbReference type="NCBI Taxonomy" id="221724"/>
    <lineage>
        <taxon>Eukaryota</taxon>
        <taxon>Discoba</taxon>
        <taxon>Jakobida</taxon>
        <taxon>Histionina</taxon>
        <taxon>Seculamonas</taxon>
    </lineage>
</organism>
<dbReference type="NCBIfam" id="TIGR02970">
    <property type="entry name" value="succ_dehyd_cytB"/>
    <property type="match status" value="1"/>
</dbReference>
<evidence type="ECO:0000256" key="2">
    <source>
        <dbReference type="ARBA" id="ARBA00022617"/>
    </source>
</evidence>
<comment type="subcellular location">
    <subcellularLocation>
        <location evidence="1">Membrane</location>
        <topology evidence="1">Multi-pass membrane protein</topology>
    </subcellularLocation>
</comment>